<organism evidence="1 2">
    <name type="scientific">Heyndrickxia coagulans</name>
    <name type="common">Weizmannia coagulans</name>
    <dbReference type="NCBI Taxonomy" id="1398"/>
    <lineage>
        <taxon>Bacteria</taxon>
        <taxon>Bacillati</taxon>
        <taxon>Bacillota</taxon>
        <taxon>Bacilli</taxon>
        <taxon>Bacillales</taxon>
        <taxon>Bacillaceae</taxon>
        <taxon>Heyndrickxia</taxon>
    </lineage>
</organism>
<dbReference type="AlphaFoldDB" id="A0AAN0T3G5"/>
<proteinExistence type="predicted"/>
<dbReference type="Proteomes" id="UP000032024">
    <property type="component" value="Chromosome"/>
</dbReference>
<evidence type="ECO:0000313" key="2">
    <source>
        <dbReference type="Proteomes" id="UP000032024"/>
    </source>
</evidence>
<accession>A0AAN0T3G5</accession>
<keyword evidence="2" id="KW-1185">Reference proteome</keyword>
<reference evidence="2" key="1">
    <citation type="submission" date="2015-01" db="EMBL/GenBank/DDBJ databases">
        <title>Comparative genome analysis of Bacillus coagulans HM-08, Clostridium butyricum HM-68, Bacillus subtilis HM-66 and Bacillus paralicheniformis BL-09.</title>
        <authorList>
            <person name="Zhang H."/>
        </authorList>
    </citation>
    <scope>NUCLEOTIDE SEQUENCE [LARGE SCALE GENOMIC DNA]</scope>
    <source>
        <strain evidence="2">HM-08</strain>
    </source>
</reference>
<gene>
    <name evidence="1" type="ORF">SB48_HM08orf01983</name>
</gene>
<name>A0AAN0T3G5_HEYCO</name>
<evidence type="ECO:0000313" key="1">
    <source>
        <dbReference type="EMBL" id="AJO22067.1"/>
    </source>
</evidence>
<dbReference type="EMBL" id="CP010525">
    <property type="protein sequence ID" value="AJO22067.1"/>
    <property type="molecule type" value="Genomic_DNA"/>
</dbReference>
<protein>
    <submittedName>
        <fullName evidence="1">Uncharacterized protein</fullName>
    </submittedName>
</protein>
<sequence length="37" mass="3988">MPSVLALVLKPGPQYQKLSKTTNSSPCLKLLRDGSDT</sequence>